<dbReference type="GO" id="GO:0016651">
    <property type="term" value="F:oxidoreductase activity, acting on NAD(P)H"/>
    <property type="evidence" value="ECO:0007669"/>
    <property type="project" value="InterPro"/>
</dbReference>
<reference evidence="7" key="1">
    <citation type="journal article" date="2020" name="mSystems">
        <title>Genome- and Community-Level Interaction Insights into Carbon Utilization and Element Cycling Functions of Hydrothermarchaeota in Hydrothermal Sediment.</title>
        <authorList>
            <person name="Zhou Z."/>
            <person name="Liu Y."/>
            <person name="Xu W."/>
            <person name="Pan J."/>
            <person name="Luo Z.H."/>
            <person name="Li M."/>
        </authorList>
    </citation>
    <scope>NUCLEOTIDE SEQUENCE [LARGE SCALE GENOMIC DNA]</scope>
    <source>
        <strain evidence="7">SpSt-381</strain>
    </source>
</reference>
<feature type="region of interest" description="Disordered" evidence="4">
    <location>
        <begin position="689"/>
        <end position="712"/>
    </location>
</feature>
<keyword evidence="3" id="KW-0460">Magnesium</keyword>
<feature type="compositionally biased region" description="Basic and acidic residues" evidence="4">
    <location>
        <begin position="1"/>
        <end position="17"/>
    </location>
</feature>
<feature type="binding site" evidence="3">
    <location>
        <position position="362"/>
    </location>
    <ligand>
        <name>Ni(2+)</name>
        <dbReference type="ChEBI" id="CHEBI:49786"/>
    </ligand>
</feature>
<dbReference type="InterPro" id="IPR029014">
    <property type="entry name" value="NiFe-Hase_large"/>
</dbReference>
<dbReference type="GO" id="GO:0008137">
    <property type="term" value="F:NADH dehydrogenase (ubiquinone) activity"/>
    <property type="evidence" value="ECO:0007669"/>
    <property type="project" value="InterPro"/>
</dbReference>
<dbReference type="GO" id="GO:0051287">
    <property type="term" value="F:NAD binding"/>
    <property type="evidence" value="ECO:0007669"/>
    <property type="project" value="InterPro"/>
</dbReference>
<keyword evidence="3" id="KW-0479">Metal-binding</keyword>
<dbReference type="SUPFAM" id="SSF143243">
    <property type="entry name" value="Nqo5-like"/>
    <property type="match status" value="1"/>
</dbReference>
<dbReference type="AlphaFoldDB" id="A0A832HZJ4"/>
<evidence type="ECO:0000256" key="2">
    <source>
        <dbReference type="ARBA" id="ARBA00023027"/>
    </source>
</evidence>
<evidence type="ECO:0000259" key="6">
    <source>
        <dbReference type="Pfam" id="PF00346"/>
    </source>
</evidence>
<feature type="binding site" evidence="3">
    <location>
        <position position="654"/>
    </location>
    <ligand>
        <name>Ni(2+)</name>
        <dbReference type="ChEBI" id="CHEBI:49786"/>
    </ligand>
</feature>
<name>A0A832HZJ4_UNCEI</name>
<evidence type="ECO:0000313" key="7">
    <source>
        <dbReference type="EMBL" id="HGZ42374.1"/>
    </source>
</evidence>
<dbReference type="PANTHER" id="PTHR43485:SF1">
    <property type="entry name" value="FORMATE HYDROGENLYASE SUBUNIT 5-RELATED"/>
    <property type="match status" value="1"/>
</dbReference>
<feature type="binding site" evidence="3">
    <location>
        <position position="339"/>
    </location>
    <ligand>
        <name>Mg(2+)</name>
        <dbReference type="ChEBI" id="CHEBI:18420"/>
    </ligand>
</feature>
<dbReference type="InterPro" id="IPR037232">
    <property type="entry name" value="NADH_quin_OxRdtase_su_C/D-like"/>
</dbReference>
<feature type="binding site" evidence="3">
    <location>
        <position position="657"/>
    </location>
    <ligand>
        <name>Fe cation</name>
        <dbReference type="ChEBI" id="CHEBI:24875"/>
    </ligand>
</feature>
<dbReference type="InterPro" id="IPR052197">
    <property type="entry name" value="ComplexI_49kDa-like"/>
</dbReference>
<dbReference type="Pfam" id="PF00329">
    <property type="entry name" value="Complex1_30kDa"/>
    <property type="match status" value="1"/>
</dbReference>
<feature type="compositionally biased region" description="Low complexity" evidence="4">
    <location>
        <begin position="25"/>
        <end position="43"/>
    </location>
</feature>
<dbReference type="EMBL" id="DSQF01000004">
    <property type="protein sequence ID" value="HGZ42374.1"/>
    <property type="molecule type" value="Genomic_DNA"/>
</dbReference>
<feature type="domain" description="NADH-quinone oxidoreductase subunit D" evidence="6">
    <location>
        <begin position="414"/>
        <end position="582"/>
    </location>
</feature>
<dbReference type="PANTHER" id="PTHR43485">
    <property type="entry name" value="HYDROGENASE-4 COMPONENT G"/>
    <property type="match status" value="1"/>
</dbReference>
<dbReference type="Gene3D" id="3.30.460.80">
    <property type="entry name" value="NADH:ubiquinone oxidoreductase, 30kDa subunit"/>
    <property type="match status" value="1"/>
</dbReference>
<keyword evidence="2" id="KW-0520">NAD</keyword>
<evidence type="ECO:0000259" key="5">
    <source>
        <dbReference type="Pfam" id="PF00329"/>
    </source>
</evidence>
<keyword evidence="1" id="KW-0560">Oxidoreductase</keyword>
<comment type="cofactor">
    <cofactor evidence="3">
        <name>Ni(2+)</name>
        <dbReference type="ChEBI" id="CHEBI:49786"/>
    </cofactor>
</comment>
<evidence type="ECO:0000256" key="4">
    <source>
        <dbReference type="SAM" id="MobiDB-lite"/>
    </source>
</evidence>
<evidence type="ECO:0000256" key="1">
    <source>
        <dbReference type="ARBA" id="ARBA00023002"/>
    </source>
</evidence>
<feature type="domain" description="NADH-quinone oxidoreductase subunit D" evidence="6">
    <location>
        <begin position="591"/>
        <end position="660"/>
    </location>
</feature>
<feature type="binding site" evidence="3">
    <location>
        <position position="359"/>
    </location>
    <ligand>
        <name>Ni(2+)</name>
        <dbReference type="ChEBI" id="CHEBI:49786"/>
    </ligand>
</feature>
<dbReference type="InterPro" id="IPR001135">
    <property type="entry name" value="NADH_Q_OxRdtase_suD"/>
</dbReference>
<dbReference type="InterPro" id="IPR001268">
    <property type="entry name" value="NADH_UbQ_OxRdtase_30kDa_su"/>
</dbReference>
<feature type="domain" description="NADH:ubiquinone oxidoreductase 30kDa subunit" evidence="5">
    <location>
        <begin position="160"/>
        <end position="276"/>
    </location>
</feature>
<feature type="binding site" evidence="3">
    <location>
        <position position="362"/>
    </location>
    <ligand>
        <name>Fe cation</name>
        <dbReference type="ChEBI" id="CHEBI:24875"/>
    </ligand>
</feature>
<feature type="region of interest" description="Disordered" evidence="4">
    <location>
        <begin position="25"/>
        <end position="87"/>
    </location>
</feature>
<feature type="compositionally biased region" description="Low complexity" evidence="4">
    <location>
        <begin position="694"/>
        <end position="706"/>
    </location>
</feature>
<gene>
    <name evidence="7" type="ORF">ENR23_02925</name>
</gene>
<evidence type="ECO:0000256" key="3">
    <source>
        <dbReference type="PIRSR" id="PIRSR601501-1"/>
    </source>
</evidence>
<keyword evidence="3" id="KW-0533">Nickel</keyword>
<dbReference type="Gene3D" id="1.10.645.10">
    <property type="entry name" value="Cytochrome-c3 Hydrogenase, chain B"/>
    <property type="match status" value="1"/>
</dbReference>
<dbReference type="GO" id="GO:0048038">
    <property type="term" value="F:quinone binding"/>
    <property type="evidence" value="ECO:0007669"/>
    <property type="project" value="InterPro"/>
</dbReference>
<feature type="binding site" evidence="3">
    <location>
        <position position="620"/>
    </location>
    <ligand>
        <name>Mg(2+)</name>
        <dbReference type="ChEBI" id="CHEBI:18420"/>
    </ligand>
</feature>
<accession>A0A832HZJ4</accession>
<dbReference type="SUPFAM" id="SSF56762">
    <property type="entry name" value="HydB/Nqo4-like"/>
    <property type="match status" value="1"/>
</dbReference>
<sequence length="712" mass="75212">MDRRRAGAGRRSGDRCVRPLRAVAGRHGAGRAGAAHARAAPAGVGAGRGRPRPLDLRALGGGGAPPRRGPAARPHRRAARLPAVAAGGRARARAVRAGARAPLRRNRMATLERVPPPAPAAPAPPSDAAAAALAARVRGALGGLARDVRVPRAGRVEAVVAAADAPAAARAAHEGLAARYVISVGSDRRAEGLGFEALHLFALDRDGARLALRIALDARRPALPAITPVIRGASWAELEMRDMLGIEPLGHPDARRLVLPPGFPDGIHPLRKEVPHDLAWEGEPGPADAPRPAPPGTTEVVLGPFFPVLEEPSQWRLFVDGERVVGAEYRGFFCHRAVEKLGDSVLGWNEVIALAERICGICGCVHSTAYCQAVEEAAGLAVPLRGRVVRTLVLELERLQSHLLWLGLAGHVVGFDWLFMHAWRLREPLMDLAERLTGSRKHFSLNLVGGTRFDVPRAALGAVEACAGEVAAGARALADALEGDDAWTARLAGVGVLTPQEARATGAVGPTARASGIDVDVRRDHPYAAYALVRFAVAVETGGDVLARTRVRVREVFESVAIVRQCVALLDHLPEGGVRADVPPDLPAGREGQGAVEAPRGEVHHFVRTGARRGPERWRVRAPSYQNLQAVPLMFKPGTQVADVPIALASIDPCFSCTERVELVEPSGASRVLGQADFEALSRRDMARRRAARAARGAGPAPAAAAAREDAP</sequence>
<comment type="cofactor">
    <cofactor evidence="3">
        <name>Fe cation</name>
        <dbReference type="ChEBI" id="CHEBI:24875"/>
    </cofactor>
</comment>
<dbReference type="Pfam" id="PF00346">
    <property type="entry name" value="Complex1_49kDa"/>
    <property type="match status" value="2"/>
</dbReference>
<proteinExistence type="predicted"/>
<dbReference type="GO" id="GO:0016151">
    <property type="term" value="F:nickel cation binding"/>
    <property type="evidence" value="ECO:0007669"/>
    <property type="project" value="InterPro"/>
</dbReference>
<feature type="region of interest" description="Disordered" evidence="4">
    <location>
        <begin position="1"/>
        <end position="20"/>
    </location>
</feature>
<protein>
    <submittedName>
        <fullName evidence="7">Fe-S-binding domain-containing protein</fullName>
    </submittedName>
</protein>
<comment type="caution">
    <text evidence="7">The sequence shown here is derived from an EMBL/GenBank/DDBJ whole genome shotgun (WGS) entry which is preliminary data.</text>
</comment>
<keyword evidence="3" id="KW-0408">Iron</keyword>
<organism evidence="7">
    <name type="scientific">Eiseniibacteriota bacterium</name>
    <dbReference type="NCBI Taxonomy" id="2212470"/>
    <lineage>
        <taxon>Bacteria</taxon>
        <taxon>Candidatus Eiseniibacteriota</taxon>
    </lineage>
</organism>